<feature type="compositionally biased region" description="Polar residues" evidence="2">
    <location>
        <begin position="560"/>
        <end position="574"/>
    </location>
</feature>
<dbReference type="GO" id="GO:0031267">
    <property type="term" value="F:small GTPase binding"/>
    <property type="evidence" value="ECO:0007669"/>
    <property type="project" value="TreeGrafter"/>
</dbReference>
<feature type="coiled-coil region" evidence="1">
    <location>
        <begin position="272"/>
        <end position="303"/>
    </location>
</feature>
<organism evidence="4 5">
    <name type="scientific">Paracoccidioides brasiliensis</name>
    <dbReference type="NCBI Taxonomy" id="121759"/>
    <lineage>
        <taxon>Eukaryota</taxon>
        <taxon>Fungi</taxon>
        <taxon>Dikarya</taxon>
        <taxon>Ascomycota</taxon>
        <taxon>Pezizomycotina</taxon>
        <taxon>Eurotiomycetes</taxon>
        <taxon>Eurotiomycetidae</taxon>
        <taxon>Onygenales</taxon>
        <taxon>Ajellomycetaceae</taxon>
        <taxon>Paracoccidioides</taxon>
    </lineage>
</organism>
<keyword evidence="1" id="KW-0175">Coiled coil</keyword>
<dbReference type="EMBL" id="LZYO01000086">
    <property type="protein sequence ID" value="ODH36750.1"/>
    <property type="molecule type" value="Genomic_DNA"/>
</dbReference>
<evidence type="ECO:0000259" key="3">
    <source>
        <dbReference type="PROSITE" id="PS50086"/>
    </source>
</evidence>
<feature type="compositionally biased region" description="Polar residues" evidence="2">
    <location>
        <begin position="381"/>
        <end position="391"/>
    </location>
</feature>
<dbReference type="Pfam" id="PF00566">
    <property type="entry name" value="RabGAP-TBC"/>
    <property type="match status" value="1"/>
</dbReference>
<dbReference type="Gene3D" id="1.10.8.270">
    <property type="entry name" value="putative rabgap domain of human tbc1 domain family member 14 like domains"/>
    <property type="match status" value="1"/>
</dbReference>
<dbReference type="GO" id="GO:0005096">
    <property type="term" value="F:GTPase activator activity"/>
    <property type="evidence" value="ECO:0007669"/>
    <property type="project" value="TreeGrafter"/>
</dbReference>
<feature type="compositionally biased region" description="Polar residues" evidence="2">
    <location>
        <begin position="149"/>
        <end position="170"/>
    </location>
</feature>
<proteinExistence type="predicted"/>
<feature type="region of interest" description="Disordered" evidence="2">
    <location>
        <begin position="116"/>
        <end position="178"/>
    </location>
</feature>
<evidence type="ECO:0000256" key="2">
    <source>
        <dbReference type="SAM" id="MobiDB-lite"/>
    </source>
</evidence>
<feature type="region of interest" description="Disordered" evidence="2">
    <location>
        <begin position="357"/>
        <end position="391"/>
    </location>
</feature>
<feature type="region of interest" description="Disordered" evidence="2">
    <location>
        <begin position="499"/>
        <end position="604"/>
    </location>
</feature>
<dbReference type="AlphaFoldDB" id="A0A1D2JI19"/>
<protein>
    <recommendedName>
        <fullName evidence="3">Rab-GAP TBC domain-containing protein</fullName>
    </recommendedName>
</protein>
<dbReference type="Proteomes" id="UP000242814">
    <property type="component" value="Unassembled WGS sequence"/>
</dbReference>
<dbReference type="SUPFAM" id="SSF47923">
    <property type="entry name" value="Ypt/Rab-GAP domain of gyp1p"/>
    <property type="match status" value="2"/>
</dbReference>
<dbReference type="PANTHER" id="PTHR47219:SF20">
    <property type="entry name" value="TBC1 DOMAIN FAMILY MEMBER 2B"/>
    <property type="match status" value="1"/>
</dbReference>
<feature type="region of interest" description="Disordered" evidence="2">
    <location>
        <begin position="645"/>
        <end position="673"/>
    </location>
</feature>
<name>A0A1D2JI19_PARBR</name>
<feature type="compositionally biased region" description="Basic and acidic residues" evidence="2">
    <location>
        <begin position="357"/>
        <end position="378"/>
    </location>
</feature>
<dbReference type="VEuPathDB" id="FungiDB:PABG_00900"/>
<dbReference type="PROSITE" id="PS50086">
    <property type="entry name" value="TBC_RABGAP"/>
    <property type="match status" value="1"/>
</dbReference>
<feature type="compositionally biased region" description="Basic residues" evidence="2">
    <location>
        <begin position="132"/>
        <end position="146"/>
    </location>
</feature>
<feature type="compositionally biased region" description="Polar residues" evidence="2">
    <location>
        <begin position="517"/>
        <end position="538"/>
    </location>
</feature>
<dbReference type="SMART" id="SM00164">
    <property type="entry name" value="TBC"/>
    <property type="match status" value="1"/>
</dbReference>
<evidence type="ECO:0000313" key="4">
    <source>
        <dbReference type="EMBL" id="ODH36750.1"/>
    </source>
</evidence>
<sequence length="1250" mass="136089">MTGPEDLDPICMIGLALIPKSRREPLVFRDWDDPWMFDAFTNMLRKTLEAANDHQSMVHQLPNCPLPNCQLSTANCPSISPQPIYHDNLCLHEDTHLSRAACCFDSFIAMAEVLDPPTSVQRSSSETSTSSKKSHRGKPVRSKAFKRLSASSPTNPQTDLTSFPSLSPDTSPEGFRGEPALNHALSQALLTENNSRRSADRGRKATLEGLMTSLPQISGRSALFNDSVASRNVPGSLHLANDDHIERIVARTGAVKLVRQFARDLALRDAEISSIRLRADEREKELKKMLREAQVSNQTIENRLYILENPVEKSIDDSSESLGPSSGARKVSPTIDDMVNQAMSDDVGVQVLRSSPEEYGKGDADFRDTIRPGRHDVFQPRSPSVGSTKKTSPTLFRGWQSYIWGSATVSQKTSKASSIMSDLGAHDDSDDLLHIPSSSVNRRKGLDEQLFQHHGVNPAAFTPDTKTVTKLRNGDDSSANSRQSSRSLASWTVKLFAGNPQAGKEVSDSRSTKSHTRPNTPSSRARQSSATESSNVSGSAIAALKRLNGTVSRPPRSLKSHTNSSVRDSRTSISGPRRDGLSGPRQTATPESRIADENPTNLGPVEMDAILPLESRPPTLSHLYRNYQPGDLLTDRFGFIYDQRRKKRQREADGSNRNSKRAGIPGTLEGIRGDPDLTIKLELNGKESPSSPTLVEDSESGTVPVRRWQDYLKVATKPTELLSHTPAAGPIVAVASAPERKQRSSSVTIKKGGSISVVNSTPQAAVLMSQVVSNDAEFACSVNDASVVPVPASEQEPVRLLLERLTELHDSLQRDRTVKWNEFMRKVRAERRKEGEASDRPSVSLAMPEVSLADGEVVGISGLGNKGKVGRAKWREFKSLVLGGIPVTYRAKIWSECSGASAMRVPGYYDDLVKGTMKQETDPSVVAQIQMDIHRTLTDNIFFREGPGVQKLNDVLLAYARRNPDVGYCQGMNLIAGSLLLIMPTAEDAFWILASLIENILPPHYYDHGLLASRADQQILRQYVSEILPKLSAHLDELGIELEALTFQWFLSVFTDCLSAEALYRVWDVVFCLNTPATTPAPTTVLSTTSQAQNQTYPENKPGSTVSVSSLLSNPANNLIGSTPLPNGDLLNTNDGGGGGSTFFFQVAVALLKLNEQQLLTACSTPAAVYTYINHQMTNHAISIDGLIQASEALSNVIKRKDVCARRIAALREMRADMSGGGYAGSMKTDNGDGVSTGVGAVAGVAVNTQ</sequence>
<accession>A0A1D2JI19</accession>
<comment type="caution">
    <text evidence="4">The sequence shown here is derived from an EMBL/GenBank/DDBJ whole genome shotgun (WGS) entry which is preliminary data.</text>
</comment>
<feature type="region of interest" description="Disordered" evidence="2">
    <location>
        <begin position="453"/>
        <end position="485"/>
    </location>
</feature>
<dbReference type="PANTHER" id="PTHR47219">
    <property type="entry name" value="RAB GTPASE-ACTIVATING PROTEIN 1-LIKE"/>
    <property type="match status" value="1"/>
</dbReference>
<dbReference type="InterPro" id="IPR035969">
    <property type="entry name" value="Rab-GAP_TBC_sf"/>
</dbReference>
<dbReference type="Gene3D" id="1.10.472.80">
    <property type="entry name" value="Ypt/Rab-GAP domain of gyp1p, domain 3"/>
    <property type="match status" value="1"/>
</dbReference>
<evidence type="ECO:0000313" key="5">
    <source>
        <dbReference type="Proteomes" id="UP000242814"/>
    </source>
</evidence>
<gene>
    <name evidence="4" type="ORF">ACO22_02699</name>
</gene>
<dbReference type="InterPro" id="IPR000195">
    <property type="entry name" value="Rab-GAP-TBC_dom"/>
</dbReference>
<feature type="domain" description="Rab-GAP TBC" evidence="3">
    <location>
        <begin position="884"/>
        <end position="1074"/>
    </location>
</feature>
<dbReference type="InterPro" id="IPR050302">
    <property type="entry name" value="Rab_GAP_TBC_domain"/>
</dbReference>
<dbReference type="FunFam" id="1.10.8.270:FF:000026">
    <property type="entry name" value="TBC (Tre-2/Bub2/Cdc16) domain family"/>
    <property type="match status" value="1"/>
</dbReference>
<dbReference type="VEuPathDB" id="FungiDB:PADG_03366"/>
<evidence type="ECO:0000256" key="1">
    <source>
        <dbReference type="SAM" id="Coils"/>
    </source>
</evidence>
<reference evidence="4 5" key="1">
    <citation type="submission" date="2016-06" db="EMBL/GenBank/DDBJ databases">
        <authorList>
            <person name="Kjaerup R.B."/>
            <person name="Dalgaard T.S."/>
            <person name="Juul-Madsen H.R."/>
        </authorList>
    </citation>
    <scope>NUCLEOTIDE SEQUENCE [LARGE SCALE GENOMIC DNA]</scope>
    <source>
        <strain evidence="4 5">Pb300</strain>
    </source>
</reference>